<dbReference type="EMBL" id="BMAO01012632">
    <property type="protein sequence ID" value="GFQ82848.1"/>
    <property type="molecule type" value="Genomic_DNA"/>
</dbReference>
<gene>
    <name evidence="2" type="ORF">TNCT_500911</name>
</gene>
<evidence type="ECO:0000259" key="1">
    <source>
        <dbReference type="Pfam" id="PF17921"/>
    </source>
</evidence>
<proteinExistence type="predicted"/>
<comment type="caution">
    <text evidence="2">The sequence shown here is derived from an EMBL/GenBank/DDBJ whole genome shotgun (WGS) entry which is preliminary data.</text>
</comment>
<name>A0A8X6KUH8_TRICU</name>
<keyword evidence="3" id="KW-1185">Reference proteome</keyword>
<dbReference type="Gene3D" id="1.10.340.70">
    <property type="match status" value="1"/>
</dbReference>
<organism evidence="2 3">
    <name type="scientific">Trichonephila clavata</name>
    <name type="common">Joro spider</name>
    <name type="synonym">Nephila clavata</name>
    <dbReference type="NCBI Taxonomy" id="2740835"/>
    <lineage>
        <taxon>Eukaryota</taxon>
        <taxon>Metazoa</taxon>
        <taxon>Ecdysozoa</taxon>
        <taxon>Arthropoda</taxon>
        <taxon>Chelicerata</taxon>
        <taxon>Arachnida</taxon>
        <taxon>Araneae</taxon>
        <taxon>Araneomorphae</taxon>
        <taxon>Entelegynae</taxon>
        <taxon>Araneoidea</taxon>
        <taxon>Nephilidae</taxon>
        <taxon>Trichonephila</taxon>
    </lineage>
</organism>
<feature type="domain" description="Integrase zinc-binding" evidence="1">
    <location>
        <begin position="8"/>
        <end position="42"/>
    </location>
</feature>
<dbReference type="InterPro" id="IPR052160">
    <property type="entry name" value="Gypsy_RT_Integrase-like"/>
</dbReference>
<dbReference type="PANTHER" id="PTHR47266">
    <property type="entry name" value="ENDONUCLEASE-RELATED"/>
    <property type="match status" value="1"/>
</dbReference>
<protein>
    <recommendedName>
        <fullName evidence="1">Integrase zinc-binding domain-containing protein</fullName>
    </recommendedName>
</protein>
<sequence>MMLDKWTQKKTLRNLQLRYWWPNIRKDCNAYVRSCHKGQIVNRCTANAYGLLQQLPIPSTPWEVVYADHVICLPQTRNGNTNMLVQIDHAM</sequence>
<evidence type="ECO:0000313" key="2">
    <source>
        <dbReference type="EMBL" id="GFQ82848.1"/>
    </source>
</evidence>
<dbReference type="AlphaFoldDB" id="A0A8X6KUH8"/>
<accession>A0A8X6KUH8</accession>
<dbReference type="Pfam" id="PF17921">
    <property type="entry name" value="Integrase_H2C2"/>
    <property type="match status" value="1"/>
</dbReference>
<dbReference type="OrthoDB" id="6280301at2759"/>
<reference evidence="2" key="1">
    <citation type="submission" date="2020-07" db="EMBL/GenBank/DDBJ databases">
        <title>Multicomponent nature underlies the extraordinary mechanical properties of spider dragline silk.</title>
        <authorList>
            <person name="Kono N."/>
            <person name="Nakamura H."/>
            <person name="Mori M."/>
            <person name="Yoshida Y."/>
            <person name="Ohtoshi R."/>
            <person name="Malay A.D."/>
            <person name="Moran D.A.P."/>
            <person name="Tomita M."/>
            <person name="Numata K."/>
            <person name="Arakawa K."/>
        </authorList>
    </citation>
    <scope>NUCLEOTIDE SEQUENCE</scope>
</reference>
<dbReference type="InterPro" id="IPR041588">
    <property type="entry name" value="Integrase_H2C2"/>
</dbReference>
<dbReference type="Proteomes" id="UP000887116">
    <property type="component" value="Unassembled WGS sequence"/>
</dbReference>
<evidence type="ECO:0000313" key="3">
    <source>
        <dbReference type="Proteomes" id="UP000887116"/>
    </source>
</evidence>